<dbReference type="PROSITE" id="PS51066">
    <property type="entry name" value="ZF_FPG_2"/>
    <property type="match status" value="1"/>
</dbReference>
<dbReference type="SMART" id="SM01232">
    <property type="entry name" value="H2TH"/>
    <property type="match status" value="1"/>
</dbReference>
<evidence type="ECO:0000256" key="3">
    <source>
        <dbReference type="ARBA" id="ARBA00009409"/>
    </source>
</evidence>
<dbReference type="SUPFAM" id="SSF81624">
    <property type="entry name" value="N-terminal domain of MutM-like DNA repair proteins"/>
    <property type="match status" value="1"/>
</dbReference>
<dbReference type="Gene3D" id="3.20.190.10">
    <property type="entry name" value="MutM-like, N-terminal"/>
    <property type="match status" value="1"/>
</dbReference>
<evidence type="ECO:0000256" key="5">
    <source>
        <dbReference type="ARBA" id="ARBA00022723"/>
    </source>
</evidence>
<comment type="similarity">
    <text evidence="3">Belongs to the FPG family.</text>
</comment>
<dbReference type="NCBIfam" id="NF002211">
    <property type="entry name" value="PRK01103.1"/>
    <property type="match status" value="1"/>
</dbReference>
<evidence type="ECO:0000313" key="19">
    <source>
        <dbReference type="EMBL" id="SEV86861.1"/>
    </source>
</evidence>
<keyword evidence="20" id="KW-1185">Reference proteome</keyword>
<dbReference type="EMBL" id="FOIT01000001">
    <property type="protein sequence ID" value="SEV86861.1"/>
    <property type="molecule type" value="Genomic_DNA"/>
</dbReference>
<evidence type="ECO:0000256" key="8">
    <source>
        <dbReference type="ARBA" id="ARBA00022801"/>
    </source>
</evidence>
<dbReference type="GO" id="GO:0008270">
    <property type="term" value="F:zinc ion binding"/>
    <property type="evidence" value="ECO:0007669"/>
    <property type="project" value="UniProtKB-KW"/>
</dbReference>
<evidence type="ECO:0000256" key="11">
    <source>
        <dbReference type="ARBA" id="ARBA00023204"/>
    </source>
</evidence>
<feature type="domain" description="Formamidopyrimidine-DNA glycosylase catalytic" evidence="18">
    <location>
        <begin position="2"/>
        <end position="132"/>
    </location>
</feature>
<dbReference type="InterPro" id="IPR035937">
    <property type="entry name" value="FPG_N"/>
</dbReference>
<keyword evidence="6" id="KW-0227">DNA damage</keyword>
<comment type="catalytic activity">
    <reaction evidence="15">
        <text>2'-deoxyribonucleotide-(2'-deoxyribose 5'-phosphate)-2'-deoxyribonucleotide-DNA = a 3'-end 2'-deoxyribonucleotide-(2,3-dehydro-2,3-deoxyribose 5'-phosphate)-DNA + a 5'-end 5'-phospho-2'-deoxyribonucleoside-DNA + H(+)</text>
        <dbReference type="Rhea" id="RHEA:66592"/>
        <dbReference type="Rhea" id="RHEA-COMP:13180"/>
        <dbReference type="Rhea" id="RHEA-COMP:16897"/>
        <dbReference type="Rhea" id="RHEA-COMP:17067"/>
        <dbReference type="ChEBI" id="CHEBI:15378"/>
        <dbReference type="ChEBI" id="CHEBI:136412"/>
        <dbReference type="ChEBI" id="CHEBI:157695"/>
        <dbReference type="ChEBI" id="CHEBI:167181"/>
        <dbReference type="EC" id="4.2.99.18"/>
    </reaction>
</comment>
<feature type="domain" description="FPG-type" evidence="17">
    <location>
        <begin position="257"/>
        <end position="289"/>
    </location>
</feature>
<evidence type="ECO:0000313" key="20">
    <source>
        <dbReference type="Proteomes" id="UP000243605"/>
    </source>
</evidence>
<dbReference type="OrthoDB" id="9800855at2"/>
<gene>
    <name evidence="19" type="ORF">SAMN05192557_0612</name>
</gene>
<accession>A0A662Z1J2</accession>
<evidence type="ECO:0000259" key="18">
    <source>
        <dbReference type="PROSITE" id="PS51068"/>
    </source>
</evidence>
<evidence type="ECO:0000256" key="15">
    <source>
        <dbReference type="ARBA" id="ARBA00044632"/>
    </source>
</evidence>
<name>A0A662Z1J2_9STAP</name>
<evidence type="ECO:0000256" key="9">
    <source>
        <dbReference type="ARBA" id="ARBA00022833"/>
    </source>
</evidence>
<organism evidence="19 20">
    <name type="scientific">Aliicoccus persicus</name>
    <dbReference type="NCBI Taxonomy" id="930138"/>
    <lineage>
        <taxon>Bacteria</taxon>
        <taxon>Bacillati</taxon>
        <taxon>Bacillota</taxon>
        <taxon>Bacilli</taxon>
        <taxon>Bacillales</taxon>
        <taxon>Staphylococcaceae</taxon>
        <taxon>Aliicoccus</taxon>
    </lineage>
</organism>
<dbReference type="GO" id="GO:0006284">
    <property type="term" value="P:base-excision repair"/>
    <property type="evidence" value="ECO:0007669"/>
    <property type="project" value="InterPro"/>
</dbReference>
<evidence type="ECO:0000256" key="6">
    <source>
        <dbReference type="ARBA" id="ARBA00022763"/>
    </source>
</evidence>
<proteinExistence type="inferred from homology"/>
<dbReference type="Gene3D" id="1.10.8.50">
    <property type="match status" value="1"/>
</dbReference>
<evidence type="ECO:0000256" key="4">
    <source>
        <dbReference type="ARBA" id="ARBA00011245"/>
    </source>
</evidence>
<protein>
    <submittedName>
        <fullName evidence="19">DNA-(Apurinic or apyrimidinic site) lyase</fullName>
    </submittedName>
</protein>
<keyword evidence="13" id="KW-0511">Multifunctional enzyme</keyword>
<dbReference type="AlphaFoldDB" id="A0A662Z1J2"/>
<comment type="subunit">
    <text evidence="4">Monomer.</text>
</comment>
<dbReference type="InterPro" id="IPR015886">
    <property type="entry name" value="H2TH_FPG"/>
</dbReference>
<dbReference type="PROSITE" id="PS01242">
    <property type="entry name" value="ZF_FPG_1"/>
    <property type="match status" value="1"/>
</dbReference>
<dbReference type="SUPFAM" id="SSF57716">
    <property type="entry name" value="Glucocorticoid receptor-like (DNA-binding domain)"/>
    <property type="match status" value="1"/>
</dbReference>
<dbReference type="GO" id="GO:0034039">
    <property type="term" value="F:8-oxo-7,8-dihydroguanine DNA N-glycosylase activity"/>
    <property type="evidence" value="ECO:0007669"/>
    <property type="project" value="TreeGrafter"/>
</dbReference>
<dbReference type="PANTHER" id="PTHR22993">
    <property type="entry name" value="FORMAMIDOPYRIMIDINE-DNA GLYCOSYLASE"/>
    <property type="match status" value="1"/>
</dbReference>
<evidence type="ECO:0000259" key="17">
    <source>
        <dbReference type="PROSITE" id="PS51066"/>
    </source>
</evidence>
<dbReference type="InterPro" id="IPR020629">
    <property type="entry name" value="FPG_Glyclase"/>
</dbReference>
<keyword evidence="8" id="KW-0378">Hydrolase</keyword>
<dbReference type="InterPro" id="IPR000214">
    <property type="entry name" value="Znf_DNA_glyclase/AP_lyase"/>
</dbReference>
<evidence type="ECO:0000256" key="2">
    <source>
        <dbReference type="ARBA" id="ARBA00001947"/>
    </source>
</evidence>
<dbReference type="InterPro" id="IPR010979">
    <property type="entry name" value="Ribosomal_uS13-like_H2TH"/>
</dbReference>
<dbReference type="GO" id="GO:0003684">
    <property type="term" value="F:damaged DNA binding"/>
    <property type="evidence" value="ECO:0007669"/>
    <property type="project" value="InterPro"/>
</dbReference>
<dbReference type="Pfam" id="PF01149">
    <property type="entry name" value="Fapy_DNA_glyco"/>
    <property type="match status" value="1"/>
</dbReference>
<comment type="cofactor">
    <cofactor evidence="2">
        <name>Zn(2+)</name>
        <dbReference type="ChEBI" id="CHEBI:29105"/>
    </cofactor>
</comment>
<dbReference type="NCBIfam" id="TIGR00577">
    <property type="entry name" value="fpg"/>
    <property type="match status" value="1"/>
</dbReference>
<evidence type="ECO:0000256" key="12">
    <source>
        <dbReference type="ARBA" id="ARBA00023239"/>
    </source>
</evidence>
<keyword evidence="7 16" id="KW-0863">Zinc-finger</keyword>
<keyword evidence="11" id="KW-0234">DNA repair</keyword>
<reference evidence="19 20" key="1">
    <citation type="submission" date="2016-10" db="EMBL/GenBank/DDBJ databases">
        <authorList>
            <person name="Varghese N."/>
            <person name="Submissions S."/>
        </authorList>
    </citation>
    <scope>NUCLEOTIDE SEQUENCE [LARGE SCALE GENOMIC DNA]</scope>
    <source>
        <strain evidence="19 20">IBRC-M10081</strain>
    </source>
</reference>
<dbReference type="InterPro" id="IPR012319">
    <property type="entry name" value="FPG_cat"/>
</dbReference>
<dbReference type="Proteomes" id="UP000243605">
    <property type="component" value="Unassembled WGS sequence"/>
</dbReference>
<dbReference type="GO" id="GO:0003690">
    <property type="term" value="F:double-stranded DNA binding"/>
    <property type="evidence" value="ECO:0007669"/>
    <property type="project" value="UniProtKB-ARBA"/>
</dbReference>
<evidence type="ECO:0000256" key="14">
    <source>
        <dbReference type="ARBA" id="ARBA00023295"/>
    </source>
</evidence>
<evidence type="ECO:0000256" key="7">
    <source>
        <dbReference type="ARBA" id="ARBA00022771"/>
    </source>
</evidence>
<keyword evidence="10" id="KW-0238">DNA-binding</keyword>
<dbReference type="SUPFAM" id="SSF46946">
    <property type="entry name" value="S13-like H2TH domain"/>
    <property type="match status" value="1"/>
</dbReference>
<dbReference type="InterPro" id="IPR015887">
    <property type="entry name" value="DNA_glyclase_Znf_dom_DNA_BS"/>
</dbReference>
<evidence type="ECO:0000256" key="16">
    <source>
        <dbReference type="PROSITE-ProRule" id="PRU00391"/>
    </source>
</evidence>
<evidence type="ECO:0000256" key="10">
    <source>
        <dbReference type="ARBA" id="ARBA00023125"/>
    </source>
</evidence>
<comment type="catalytic activity">
    <reaction evidence="1">
        <text>Hydrolysis of DNA containing ring-opened 7-methylguanine residues, releasing 2,6-diamino-4-hydroxy-5-(N-methyl)formamidopyrimidine.</text>
        <dbReference type="EC" id="3.2.2.23"/>
    </reaction>
</comment>
<dbReference type="PROSITE" id="PS51068">
    <property type="entry name" value="FPG_CAT"/>
    <property type="match status" value="1"/>
</dbReference>
<dbReference type="FunFam" id="1.10.8.50:FF:000003">
    <property type="entry name" value="Formamidopyrimidine-DNA glycosylase"/>
    <property type="match status" value="1"/>
</dbReference>
<keyword evidence="12 19" id="KW-0456">Lyase</keyword>
<dbReference type="SMART" id="SM00898">
    <property type="entry name" value="Fapy_DNA_glyco"/>
    <property type="match status" value="1"/>
</dbReference>
<keyword evidence="14" id="KW-0326">Glycosidase</keyword>
<dbReference type="PANTHER" id="PTHR22993:SF9">
    <property type="entry name" value="FORMAMIDOPYRIMIDINE-DNA GLYCOSYLASE"/>
    <property type="match status" value="1"/>
</dbReference>
<dbReference type="Pfam" id="PF06831">
    <property type="entry name" value="H2TH"/>
    <property type="match status" value="1"/>
</dbReference>
<evidence type="ECO:0000256" key="13">
    <source>
        <dbReference type="ARBA" id="ARBA00023268"/>
    </source>
</evidence>
<dbReference type="GO" id="GO:0140078">
    <property type="term" value="F:class I DNA-(apurinic or apyrimidinic site) endonuclease activity"/>
    <property type="evidence" value="ECO:0007669"/>
    <property type="project" value="UniProtKB-EC"/>
</dbReference>
<keyword evidence="5" id="KW-0479">Metal-binding</keyword>
<evidence type="ECO:0000256" key="1">
    <source>
        <dbReference type="ARBA" id="ARBA00001668"/>
    </source>
</evidence>
<dbReference type="RefSeq" id="WP_091473764.1">
    <property type="nucleotide sequence ID" value="NZ_FOIT01000001.1"/>
</dbReference>
<sequence>MPELPEVEIVKRELKLHIENAVIEHIKLSEKVITGHKENKRTIVKNDLKSFTEQVTDSKILTVVRRGKYLNFSLQKQNQYFNLVSHLGMSGGYFIVDSPDQIAEENYRTHTHVTFKLSTNQYLVYADIRRFGELRIVPKISEFKPFVEMAPEYFEAHSKDAFIQKITDKRFSGMTIKQAIMDARVIPGVGNIYANEALFKSGIRPTRKAGRISKSRLSDLHAEMVKILDEAIVRGGSTISDYRNTSGGSGTMQDRFVIYQKKICPTCGKNVHTKVINTRNTFYCTECQR</sequence>
<dbReference type="CDD" id="cd08966">
    <property type="entry name" value="EcFpg-like_N"/>
    <property type="match status" value="1"/>
</dbReference>
<keyword evidence="9" id="KW-0862">Zinc</keyword>